<evidence type="ECO:0000256" key="15">
    <source>
        <dbReference type="SAM" id="MobiDB-lite"/>
    </source>
</evidence>
<dbReference type="CDD" id="cd05507">
    <property type="entry name" value="Bromo_brd8_like"/>
    <property type="match status" value="1"/>
</dbReference>
<evidence type="ECO:0000256" key="5">
    <source>
        <dbReference type="ARBA" id="ARBA00022843"/>
    </source>
</evidence>
<protein>
    <recommendedName>
        <fullName evidence="13">Bromodomain-containing protein 8</fullName>
    </recommendedName>
</protein>
<evidence type="ECO:0000313" key="18">
    <source>
        <dbReference type="RefSeq" id="XP_030638913.1"/>
    </source>
</evidence>
<evidence type="ECO:0000256" key="8">
    <source>
        <dbReference type="ARBA" id="ARBA00023015"/>
    </source>
</evidence>
<keyword evidence="11" id="KW-0804">Transcription</keyword>
<dbReference type="GeneID" id="115819544"/>
<keyword evidence="8" id="KW-0805">Transcription regulation</keyword>
<evidence type="ECO:0000256" key="13">
    <source>
        <dbReference type="ARBA" id="ARBA00070695"/>
    </source>
</evidence>
<feature type="compositionally biased region" description="Basic and acidic residues" evidence="15">
    <location>
        <begin position="578"/>
        <end position="590"/>
    </location>
</feature>
<comment type="subcellular location">
    <subcellularLocation>
        <location evidence="1">Nucleus</location>
    </subcellularLocation>
</comment>
<dbReference type="InParanoid" id="A0A6J2W3T1"/>
<dbReference type="AlphaFoldDB" id="A0A6J2W3T1"/>
<dbReference type="Pfam" id="PF00439">
    <property type="entry name" value="Bromodomain"/>
    <property type="match status" value="1"/>
</dbReference>
<dbReference type="GO" id="GO:0035267">
    <property type="term" value="C:NuA4 histone acetyltransferase complex"/>
    <property type="evidence" value="ECO:0007669"/>
    <property type="project" value="TreeGrafter"/>
</dbReference>
<evidence type="ECO:0000256" key="4">
    <source>
        <dbReference type="ARBA" id="ARBA00022604"/>
    </source>
</evidence>
<keyword evidence="4" id="KW-0341">Growth regulation</keyword>
<dbReference type="InterPro" id="IPR036427">
    <property type="entry name" value="Bromodomain-like_sf"/>
</dbReference>
<feature type="region of interest" description="Disordered" evidence="15">
    <location>
        <begin position="339"/>
        <end position="383"/>
    </location>
</feature>
<dbReference type="PRINTS" id="PR00503">
    <property type="entry name" value="BROMODOMAIN"/>
</dbReference>
<evidence type="ECO:0000256" key="14">
    <source>
        <dbReference type="PROSITE-ProRule" id="PRU00035"/>
    </source>
</evidence>
<name>A0A6J2W3T1_CHACN</name>
<dbReference type="RefSeq" id="XP_030638913.1">
    <property type="nucleotide sequence ID" value="XM_030783053.1"/>
</dbReference>
<dbReference type="InterPro" id="IPR001487">
    <property type="entry name" value="Bromodomain"/>
</dbReference>
<dbReference type="FunFam" id="1.20.920.10:FF:000016">
    <property type="entry name" value="bromodomain-containing protein 8 isoform X1"/>
    <property type="match status" value="1"/>
</dbReference>
<reference evidence="18" key="1">
    <citation type="submission" date="2025-08" db="UniProtKB">
        <authorList>
            <consortium name="RefSeq"/>
        </authorList>
    </citation>
    <scope>IDENTIFICATION</scope>
</reference>
<dbReference type="SUPFAM" id="SSF47370">
    <property type="entry name" value="Bromodomain"/>
    <property type="match status" value="1"/>
</dbReference>
<evidence type="ECO:0000256" key="6">
    <source>
        <dbReference type="ARBA" id="ARBA00022853"/>
    </source>
</evidence>
<evidence type="ECO:0000256" key="1">
    <source>
        <dbReference type="ARBA" id="ARBA00004123"/>
    </source>
</evidence>
<proteinExistence type="predicted"/>
<feature type="compositionally biased region" description="Polar residues" evidence="15">
    <location>
        <begin position="178"/>
        <end position="187"/>
    </location>
</feature>
<keyword evidence="12" id="KW-0539">Nucleus</keyword>
<feature type="domain" description="Bromo" evidence="16">
    <location>
        <begin position="673"/>
        <end position="743"/>
    </location>
</feature>
<dbReference type="PANTHER" id="PTHR15398">
    <property type="entry name" value="BROMODOMAIN-CONTAINING PROTEIN 8"/>
    <property type="match status" value="1"/>
</dbReference>
<feature type="compositionally biased region" description="Low complexity" evidence="15">
    <location>
        <begin position="346"/>
        <end position="360"/>
    </location>
</feature>
<feature type="compositionally biased region" description="Acidic residues" evidence="15">
    <location>
        <begin position="558"/>
        <end position="575"/>
    </location>
</feature>
<dbReference type="Gene3D" id="1.20.920.10">
    <property type="entry name" value="Bromodomain-like"/>
    <property type="match status" value="1"/>
</dbReference>
<feature type="region of interest" description="Disordered" evidence="15">
    <location>
        <begin position="445"/>
        <end position="484"/>
    </location>
</feature>
<accession>A0A6J2W3T1</accession>
<dbReference type="SMART" id="SM00297">
    <property type="entry name" value="BROMO"/>
    <property type="match status" value="1"/>
</dbReference>
<feature type="region of interest" description="Disordered" evidence="15">
    <location>
        <begin position="499"/>
        <end position="647"/>
    </location>
</feature>
<feature type="compositionally biased region" description="Polar residues" evidence="15">
    <location>
        <begin position="499"/>
        <end position="509"/>
    </location>
</feature>
<feature type="region of interest" description="Disordered" evidence="15">
    <location>
        <begin position="776"/>
        <end position="808"/>
    </location>
</feature>
<keyword evidence="3" id="KW-0597">Phosphoprotein</keyword>
<evidence type="ECO:0000256" key="12">
    <source>
        <dbReference type="ARBA" id="ARBA00023242"/>
    </source>
</evidence>
<keyword evidence="7" id="KW-0007">Acetylation</keyword>
<evidence type="ECO:0000256" key="10">
    <source>
        <dbReference type="ARBA" id="ARBA00023117"/>
    </source>
</evidence>
<dbReference type="Proteomes" id="UP000504632">
    <property type="component" value="Chromosome 8"/>
</dbReference>
<dbReference type="OrthoDB" id="1742084at2759"/>
<sequence>MASGVGKHKLLSLGPTEPWSVREKLCLASSVMKSGDQNWVSVSRAIKPFAEPGRPPDWFSQKHCASQYSELLETTETPKRKRGEKGEVVETVEDVIVRRLTAERIEELKRLIKDTQEKHRKLKREAELIQAGHLDSKLEELWGEILQKKKQEEEEAEKKRKATDSAYQARQAMKNTPKRLSSVTVHSPSGGGSPSLEFDDSALASSEDPAPQTTVSCSPPQSTPGGPPTFVPLKELPGSGVTETGLGSLLEDLAQKKLIGQKATPPPSPLLSELLKKGSFLAASPRLVGEGDPPSGHMTGSHSTELQLTPTVMSASQAATGAPTLSRLLEAGPTQFPSQLNSLAKADPVPSASPSASVAPITDTPASLNTDGESSHYESAEGKGSVLGEEDLVTVSYMADELDFETVGDIIAIIEDKGDENTEALDAAAVEAALSLCEETGHALSGPWETSPFKSAESNHSPSATAPPPTLSLHGGQKGKSEGLCSSHGNCGEICTPSSVPQEYTQNPKGVQGPEPSRPDNQGVAPEESPSSPHAVIKSVQTEEEATTKKNSKQGLKEEEEEEEEEGVSDGEDGSVSEMKEGLECERNEDGEGEEGYLSEGEREGELEPPASESEDGYSMHTASSSLQLHTTADSIPSSPASSQFSISSEDQEAIQAQKIWKKAIMLVWRAAANHRYANVFLQPVTDDIAPGYHSIVHRPMDLSTIKKNIETGLIHTTAEFQRDIMLMFQNAVMYNSSDHDVFHMALEMQRDVLEQIQQFLATQLIMQTSESGISAKSLRGRKQDSNDKDGGTRGRRCAIEADLKMKK</sequence>
<feature type="compositionally biased region" description="Pro residues" evidence="15">
    <location>
        <begin position="221"/>
        <end position="230"/>
    </location>
</feature>
<gene>
    <name evidence="18" type="primary">brd8a</name>
</gene>
<evidence type="ECO:0000256" key="3">
    <source>
        <dbReference type="ARBA" id="ARBA00022553"/>
    </source>
</evidence>
<keyword evidence="6" id="KW-0156">Chromatin regulator</keyword>
<evidence type="ECO:0000259" key="16">
    <source>
        <dbReference type="PROSITE" id="PS50014"/>
    </source>
</evidence>
<organism evidence="17 18">
    <name type="scientific">Chanos chanos</name>
    <name type="common">Milkfish</name>
    <name type="synonym">Mugil chanos</name>
    <dbReference type="NCBI Taxonomy" id="29144"/>
    <lineage>
        <taxon>Eukaryota</taxon>
        <taxon>Metazoa</taxon>
        <taxon>Chordata</taxon>
        <taxon>Craniata</taxon>
        <taxon>Vertebrata</taxon>
        <taxon>Euteleostomi</taxon>
        <taxon>Actinopterygii</taxon>
        <taxon>Neopterygii</taxon>
        <taxon>Teleostei</taxon>
        <taxon>Ostariophysi</taxon>
        <taxon>Gonorynchiformes</taxon>
        <taxon>Chanidae</taxon>
        <taxon>Chanos</taxon>
    </lineage>
</organism>
<dbReference type="CTD" id="100003763"/>
<keyword evidence="2" id="KW-1017">Isopeptide bond</keyword>
<evidence type="ECO:0000256" key="9">
    <source>
        <dbReference type="ARBA" id="ARBA00023054"/>
    </source>
</evidence>
<dbReference type="InterPro" id="IPR037966">
    <property type="entry name" value="Brd8_Bromo_dom"/>
</dbReference>
<dbReference type="GO" id="GO:0006325">
    <property type="term" value="P:chromatin organization"/>
    <property type="evidence" value="ECO:0007669"/>
    <property type="project" value="UniProtKB-KW"/>
</dbReference>
<evidence type="ECO:0000256" key="7">
    <source>
        <dbReference type="ARBA" id="ARBA00022990"/>
    </source>
</evidence>
<evidence type="ECO:0000256" key="11">
    <source>
        <dbReference type="ARBA" id="ARBA00023163"/>
    </source>
</evidence>
<keyword evidence="5" id="KW-0832">Ubl conjugation</keyword>
<feature type="region of interest" description="Disordered" evidence="15">
    <location>
        <begin position="152"/>
        <end position="233"/>
    </location>
</feature>
<feature type="compositionally biased region" description="Polar residues" evidence="15">
    <location>
        <begin position="621"/>
        <end position="634"/>
    </location>
</feature>
<evidence type="ECO:0000256" key="2">
    <source>
        <dbReference type="ARBA" id="ARBA00022499"/>
    </source>
</evidence>
<feature type="compositionally biased region" description="Low complexity" evidence="15">
    <location>
        <begin position="635"/>
        <end position="647"/>
    </location>
</feature>
<dbReference type="PROSITE" id="PS50014">
    <property type="entry name" value="BROMODOMAIN_2"/>
    <property type="match status" value="1"/>
</dbReference>
<dbReference type="GO" id="GO:0005634">
    <property type="term" value="C:nucleus"/>
    <property type="evidence" value="ECO:0007669"/>
    <property type="project" value="UniProtKB-SubCell"/>
</dbReference>
<keyword evidence="17" id="KW-1185">Reference proteome</keyword>
<keyword evidence="10 14" id="KW-0103">Bromodomain</keyword>
<evidence type="ECO:0000313" key="17">
    <source>
        <dbReference type="Proteomes" id="UP000504632"/>
    </source>
</evidence>
<keyword evidence="9" id="KW-0175">Coiled coil</keyword>
<feature type="compositionally biased region" description="Basic and acidic residues" evidence="15">
    <location>
        <begin position="782"/>
        <end position="808"/>
    </location>
</feature>
<dbReference type="PANTHER" id="PTHR15398:SF4">
    <property type="entry name" value="BROMODOMAIN-CONTAINING PROTEIN 8 ISOFORM X1"/>
    <property type="match status" value="1"/>
</dbReference>